<dbReference type="GO" id="GO:0000981">
    <property type="term" value="F:DNA-binding transcription factor activity, RNA polymerase II-specific"/>
    <property type="evidence" value="ECO:0007669"/>
    <property type="project" value="TreeGrafter"/>
</dbReference>
<feature type="compositionally biased region" description="Basic and acidic residues" evidence="7">
    <location>
        <begin position="1"/>
        <end position="12"/>
    </location>
</feature>
<evidence type="ECO:0000313" key="11">
    <source>
        <dbReference type="Proteomes" id="UP001152798"/>
    </source>
</evidence>
<dbReference type="PANTHER" id="PTHR11849">
    <property type="entry name" value="ETS"/>
    <property type="match status" value="1"/>
</dbReference>
<evidence type="ECO:0000256" key="5">
    <source>
        <dbReference type="ARBA" id="ARBA00023242"/>
    </source>
</evidence>
<dbReference type="InterPro" id="IPR003118">
    <property type="entry name" value="Pointed_dom"/>
</dbReference>
<feature type="region of interest" description="Disordered" evidence="7">
    <location>
        <begin position="174"/>
        <end position="200"/>
    </location>
</feature>
<evidence type="ECO:0000313" key="10">
    <source>
        <dbReference type="EMBL" id="CAH1396819.1"/>
    </source>
</evidence>
<name>A0A9P0MJ75_NEZVI</name>
<dbReference type="AlphaFoldDB" id="A0A9P0MJ75"/>
<evidence type="ECO:0000256" key="2">
    <source>
        <dbReference type="ARBA" id="ARBA00005562"/>
    </source>
</evidence>
<feature type="compositionally biased region" description="Acidic residues" evidence="7">
    <location>
        <begin position="182"/>
        <end position="196"/>
    </location>
</feature>
<dbReference type="PROSITE" id="PS50061">
    <property type="entry name" value="ETS_DOMAIN_3"/>
    <property type="match status" value="1"/>
</dbReference>
<dbReference type="SUPFAM" id="SSF47769">
    <property type="entry name" value="SAM/Pointed domain"/>
    <property type="match status" value="1"/>
</dbReference>
<dbReference type="FunFam" id="1.10.150.50:FF:000039">
    <property type="entry name" value="GA-binding protein alpha chain, putative"/>
    <property type="match status" value="1"/>
</dbReference>
<dbReference type="Gene3D" id="3.10.20.90">
    <property type="entry name" value="Phosphatidylinositol 3-kinase Catalytic Subunit, Chain A, domain 1"/>
    <property type="match status" value="1"/>
</dbReference>
<keyword evidence="5 6" id="KW-0539">Nucleus</keyword>
<dbReference type="GO" id="GO:0030154">
    <property type="term" value="P:cell differentiation"/>
    <property type="evidence" value="ECO:0007669"/>
    <property type="project" value="TreeGrafter"/>
</dbReference>
<dbReference type="Pfam" id="PF02198">
    <property type="entry name" value="SAM_PNT"/>
    <property type="match status" value="1"/>
</dbReference>
<dbReference type="SUPFAM" id="SSF46785">
    <property type="entry name" value="Winged helix' DNA-binding domain"/>
    <property type="match status" value="1"/>
</dbReference>
<dbReference type="EMBL" id="OV725079">
    <property type="protein sequence ID" value="CAH1396819.1"/>
    <property type="molecule type" value="Genomic_DNA"/>
</dbReference>
<dbReference type="Proteomes" id="UP001152798">
    <property type="component" value="Chromosome 3"/>
</dbReference>
<dbReference type="Pfam" id="PF11620">
    <property type="entry name" value="GABP-alpha"/>
    <property type="match status" value="1"/>
</dbReference>
<feature type="region of interest" description="Disordered" evidence="7">
    <location>
        <begin position="1"/>
        <end position="22"/>
    </location>
</feature>
<evidence type="ECO:0000259" key="8">
    <source>
        <dbReference type="PROSITE" id="PS50061"/>
    </source>
</evidence>
<dbReference type="PROSITE" id="PS51433">
    <property type="entry name" value="PNT"/>
    <property type="match status" value="1"/>
</dbReference>
<comment type="similarity">
    <text evidence="2 6">Belongs to the ETS family.</text>
</comment>
<organism evidence="10 11">
    <name type="scientific">Nezara viridula</name>
    <name type="common">Southern green stink bug</name>
    <name type="synonym">Cimex viridulus</name>
    <dbReference type="NCBI Taxonomy" id="85310"/>
    <lineage>
        <taxon>Eukaryota</taxon>
        <taxon>Metazoa</taxon>
        <taxon>Ecdysozoa</taxon>
        <taxon>Arthropoda</taxon>
        <taxon>Hexapoda</taxon>
        <taxon>Insecta</taxon>
        <taxon>Pterygota</taxon>
        <taxon>Neoptera</taxon>
        <taxon>Paraneoptera</taxon>
        <taxon>Hemiptera</taxon>
        <taxon>Heteroptera</taxon>
        <taxon>Panheteroptera</taxon>
        <taxon>Pentatomomorpha</taxon>
        <taxon>Pentatomoidea</taxon>
        <taxon>Pentatomidae</taxon>
        <taxon>Pentatominae</taxon>
        <taxon>Nezara</taxon>
    </lineage>
</organism>
<dbReference type="InterPro" id="IPR036388">
    <property type="entry name" value="WH-like_DNA-bd_sf"/>
</dbReference>
<dbReference type="PANTHER" id="PTHR11849:SF195">
    <property type="entry name" value="GA-BINDING PROTEIN ALPHA CHAIN"/>
    <property type="match status" value="1"/>
</dbReference>
<evidence type="ECO:0000256" key="6">
    <source>
        <dbReference type="RuleBase" id="RU004019"/>
    </source>
</evidence>
<evidence type="ECO:0000256" key="3">
    <source>
        <dbReference type="ARBA" id="ARBA00022553"/>
    </source>
</evidence>
<keyword evidence="3" id="KW-0597">Phosphoprotein</keyword>
<sequence length="505" mass="58750">MLSMSEKRKYSQIEDPDGPEAKKFIPEATLEVGDQEVTFDFFAKNIKIEADDSYENDSGNELADGFISNIPDSPDNQNFDVNSETNDENIIVLHMDIRDPLYTLRALLEEEIGGKFDDFSFSLQDSQSLEDHKNLVDQCVQGEGRVQINVELKNDERGKRINIVDVLKPTEEELVEIGQGERDDDEDEDEEEDEDAISGNGNMVRWTVDTVFKKDQERLNIPQDPEKWEPSHVRHWLMWAVRQFNLSGIQLSQWLLNGQDLAKMTHDEFRTKVPRDPQNTFWTHFELLRKCKIVAITPKQTPRIKQEVLDEDEIEDEGEELRKEVLQKNRPPEKVRMVKAGKNYPIIGIRNEMNEDEYQRECMASTVGGPVQLWQFLLELLTDKNHRNAIQWLENEGEFKLIHPELVAHLWGLRKNKPTMNYEKLSRALRYYYDGDMISKVHGKRFVYKFVCDLKQMLGYSASELNALVIEAELKAKHRNKIIQGNDPYGVFDTSDIITIYHPSK</sequence>
<proteinExistence type="inferred from homology"/>
<feature type="domain" description="PNT" evidence="9">
    <location>
        <begin position="207"/>
        <end position="292"/>
    </location>
</feature>
<dbReference type="SMART" id="SM00251">
    <property type="entry name" value="SAM_PNT"/>
    <property type="match status" value="1"/>
</dbReference>
<dbReference type="InterPro" id="IPR013761">
    <property type="entry name" value="SAM/pointed_sf"/>
</dbReference>
<dbReference type="InterPro" id="IPR036390">
    <property type="entry name" value="WH_DNA-bd_sf"/>
</dbReference>
<evidence type="ECO:0008006" key="12">
    <source>
        <dbReference type="Google" id="ProtNLM"/>
    </source>
</evidence>
<accession>A0A9P0MJ75</accession>
<keyword evidence="4 6" id="KW-0238">DNA-binding</keyword>
<dbReference type="Pfam" id="PF00178">
    <property type="entry name" value="Ets"/>
    <property type="match status" value="1"/>
</dbReference>
<dbReference type="PRINTS" id="PR00454">
    <property type="entry name" value="ETSDOMAIN"/>
</dbReference>
<dbReference type="SMART" id="SM00413">
    <property type="entry name" value="ETS"/>
    <property type="match status" value="1"/>
</dbReference>
<dbReference type="InterPro" id="IPR024668">
    <property type="entry name" value="GABP_asu_N"/>
</dbReference>
<dbReference type="FunFam" id="3.10.20.90:FF:000251">
    <property type="entry name" value="DNA-binding protein Ets97D"/>
    <property type="match status" value="1"/>
</dbReference>
<dbReference type="Gene3D" id="1.10.10.10">
    <property type="entry name" value="Winged helix-like DNA-binding domain superfamily/Winged helix DNA-binding domain"/>
    <property type="match status" value="1"/>
</dbReference>
<feature type="non-terminal residue" evidence="10">
    <location>
        <position position="505"/>
    </location>
</feature>
<protein>
    <recommendedName>
        <fullName evidence="12">DNA-binding protein Ets97D</fullName>
    </recommendedName>
</protein>
<comment type="subcellular location">
    <subcellularLocation>
        <location evidence="1 6">Nucleus</location>
    </subcellularLocation>
</comment>
<evidence type="ECO:0000256" key="7">
    <source>
        <dbReference type="SAM" id="MobiDB-lite"/>
    </source>
</evidence>
<keyword evidence="11" id="KW-1185">Reference proteome</keyword>
<dbReference type="PROSITE" id="PS00346">
    <property type="entry name" value="ETS_DOMAIN_2"/>
    <property type="match status" value="1"/>
</dbReference>
<gene>
    <name evidence="10" type="ORF">NEZAVI_LOCUS6797</name>
</gene>
<dbReference type="GO" id="GO:0005634">
    <property type="term" value="C:nucleus"/>
    <property type="evidence" value="ECO:0007669"/>
    <property type="project" value="UniProtKB-SubCell"/>
</dbReference>
<dbReference type="PROSITE" id="PS00345">
    <property type="entry name" value="ETS_DOMAIN_1"/>
    <property type="match status" value="1"/>
</dbReference>
<evidence type="ECO:0000256" key="4">
    <source>
        <dbReference type="ARBA" id="ARBA00023125"/>
    </source>
</evidence>
<reference evidence="10" key="1">
    <citation type="submission" date="2022-01" db="EMBL/GenBank/DDBJ databases">
        <authorList>
            <person name="King R."/>
        </authorList>
    </citation>
    <scope>NUCLEOTIDE SEQUENCE</scope>
</reference>
<dbReference type="OrthoDB" id="10067219at2759"/>
<dbReference type="FunFam" id="1.10.10.10:FF:000200">
    <property type="entry name" value="GA-binding protein alpha chain, putative"/>
    <property type="match status" value="1"/>
</dbReference>
<dbReference type="Gene3D" id="1.10.150.50">
    <property type="entry name" value="Transcription Factor, Ets-1"/>
    <property type="match status" value="1"/>
</dbReference>
<dbReference type="GO" id="GO:0043565">
    <property type="term" value="F:sequence-specific DNA binding"/>
    <property type="evidence" value="ECO:0007669"/>
    <property type="project" value="InterPro"/>
</dbReference>
<feature type="domain" description="ETS" evidence="8">
    <location>
        <begin position="371"/>
        <end position="451"/>
    </location>
</feature>
<dbReference type="InterPro" id="IPR046328">
    <property type="entry name" value="ETS_fam"/>
</dbReference>
<evidence type="ECO:0000256" key="1">
    <source>
        <dbReference type="ARBA" id="ARBA00004123"/>
    </source>
</evidence>
<evidence type="ECO:0000259" key="9">
    <source>
        <dbReference type="PROSITE" id="PS51433"/>
    </source>
</evidence>
<dbReference type="InterPro" id="IPR000418">
    <property type="entry name" value="Ets_dom"/>
</dbReference>